<proteinExistence type="predicted"/>
<dbReference type="InterPro" id="IPR029016">
    <property type="entry name" value="GAF-like_dom_sf"/>
</dbReference>
<gene>
    <name evidence="2" type="ordered locus">BMS_2599</name>
</gene>
<evidence type="ECO:0000313" key="3">
    <source>
        <dbReference type="Proteomes" id="UP000008963"/>
    </source>
</evidence>
<dbReference type="SUPFAM" id="SSF55781">
    <property type="entry name" value="GAF domain-like"/>
    <property type="match status" value="1"/>
</dbReference>
<reference evidence="3" key="1">
    <citation type="journal article" date="2013" name="ISME J.">
        <title>A small predatory core genome in the divergent marine Bacteriovorax marinus SJ and the terrestrial Bdellovibrio bacteriovorus.</title>
        <authorList>
            <person name="Crossman L.C."/>
            <person name="Chen H."/>
            <person name="Cerdeno-Tarraga A.M."/>
            <person name="Brooks K."/>
            <person name="Quail M.A."/>
            <person name="Pineiro S.A."/>
            <person name="Hobley L."/>
            <person name="Sockett R.E."/>
            <person name="Bentley S.D."/>
            <person name="Parkhill J."/>
            <person name="Williams H.N."/>
            <person name="Stine O.C."/>
        </authorList>
    </citation>
    <scope>NUCLEOTIDE SEQUENCE [LARGE SCALE GENOMIC DNA]</scope>
    <source>
        <strain evidence="3">ATCC BAA-682 / DSM 15412 / SJ</strain>
    </source>
</reference>
<dbReference type="EMBL" id="FQ312005">
    <property type="protein sequence ID" value="CBW27385.1"/>
    <property type="molecule type" value="Genomic_DNA"/>
</dbReference>
<name>E1X641_HALMS</name>
<dbReference type="KEGG" id="bmx:BMS_2599"/>
<dbReference type="Proteomes" id="UP000008963">
    <property type="component" value="Chromosome"/>
</dbReference>
<organism evidence="2 3">
    <name type="scientific">Halobacteriovorax marinus (strain ATCC BAA-682 / DSM 15412 / SJ)</name>
    <name type="common">Bacteriovorax marinus</name>
    <dbReference type="NCBI Taxonomy" id="862908"/>
    <lineage>
        <taxon>Bacteria</taxon>
        <taxon>Pseudomonadati</taxon>
        <taxon>Bdellovibrionota</taxon>
        <taxon>Bacteriovoracia</taxon>
        <taxon>Bacteriovoracales</taxon>
        <taxon>Halobacteriovoraceae</taxon>
        <taxon>Halobacteriovorax</taxon>
    </lineage>
</organism>
<dbReference type="eggNOG" id="COG1956">
    <property type="taxonomic scope" value="Bacteria"/>
</dbReference>
<evidence type="ECO:0000313" key="2">
    <source>
        <dbReference type="EMBL" id="CBW27385.1"/>
    </source>
</evidence>
<dbReference type="Pfam" id="PF01590">
    <property type="entry name" value="GAF"/>
    <property type="match status" value="1"/>
</dbReference>
<accession>E1X641</accession>
<dbReference type="Gene3D" id="3.30.450.40">
    <property type="match status" value="1"/>
</dbReference>
<dbReference type="STRING" id="862908.BMS_2599"/>
<dbReference type="AlphaFoldDB" id="E1X641"/>
<evidence type="ECO:0000259" key="1">
    <source>
        <dbReference type="Pfam" id="PF01590"/>
    </source>
</evidence>
<sequence>MLAPVLRGGADDRELIYNIEVYKWIIEARNKISKLADWIGIYYKSEYISGEKSSDLLLGPYIGESTDHVKIPISEGLCGLALREERVVNIGDVNEDSRHIACSLKTKSELIIPLKNSYGDSIAELDIDSNMLNAFSKEVEEELKEFCLTFPLK</sequence>
<feature type="domain" description="GAF" evidence="1">
    <location>
        <begin position="62"/>
        <end position="145"/>
    </location>
</feature>
<dbReference type="PATRIC" id="fig|862908.3.peg.2482"/>
<dbReference type="InterPro" id="IPR003018">
    <property type="entry name" value="GAF"/>
</dbReference>
<dbReference type="HOGENOM" id="CLU_077738_2_2_7"/>
<protein>
    <recommendedName>
        <fullName evidence="1">GAF domain-containing protein</fullName>
    </recommendedName>
</protein>
<keyword evidence="3" id="KW-1185">Reference proteome</keyword>